<name>A0A3E0TXR8_9GAMM</name>
<reference evidence="4" key="1">
    <citation type="submission" date="2018-08" db="EMBL/GenBank/DDBJ databases">
        <title>Thalassotalea euphylliae genome.</title>
        <authorList>
            <person name="Summers S."/>
            <person name="Rice S.A."/>
            <person name="Freckelton M.L."/>
            <person name="Nedved B.T."/>
            <person name="Hadfield M.G."/>
        </authorList>
    </citation>
    <scope>NUCLEOTIDE SEQUENCE [LARGE SCALE GENOMIC DNA]</scope>
    <source>
        <strain evidence="4">H3</strain>
    </source>
</reference>
<evidence type="ECO:0000313" key="3">
    <source>
        <dbReference type="EMBL" id="REL29240.1"/>
    </source>
</evidence>
<sequence length="516" mass="57923">MNQPFAFFFDADHSELGSYYGPPCTSKIVSAAESSAQIVNTQVLRGDIMPYLLANKISEVSKGKSKSTSSFMVSHSMSLDKELYKLILCDFSESLDEGWNTVDTVNFPFKMARTNIWCIVLTSISQELAAEIDQKTNTYLPYLGACLIDTGNPLHLRLFQLQLMDGAFIQNNQFYYRSDYIDDYEEDLSSAESYGSMSKPILLEPENFVAKAPHSIEASTTSIRGALSMARINGKSQPTHSQKVARELLDYLQGNPEIEDVYYKVNFNHKYGDFVCEKNKVKNYLLNLDHSDGGSKAKFFINTLGIKREDWRYLADQISGAMKTASIFRLKHNNHGINHGALIEIIGRNNRRAIIQTGWMVNSGSAPRLVTAYPYKEPLDIQFDAAPQNISPIGLKGNARWSDIYQRTNVAGELAAQECIPTPMTLAEYSPIFDGACGFAWVTVPDARKGMARWLKDNNIGHRNYKSGWDVPANPIPIHENTWDMQSIEPKKAYAEAFGKVLRDNGIDCKVSSRLD</sequence>
<dbReference type="Proteomes" id="UP000256899">
    <property type="component" value="Unassembled WGS sequence"/>
</dbReference>
<keyword evidence="4" id="KW-1185">Reference proteome</keyword>
<dbReference type="RefSeq" id="WP_116013037.1">
    <property type="nucleotide sequence ID" value="NZ_QUOT01000001.1"/>
</dbReference>
<organism evidence="3 4">
    <name type="scientific">Thalassotalea euphylliae</name>
    <dbReference type="NCBI Taxonomy" id="1655234"/>
    <lineage>
        <taxon>Bacteria</taxon>
        <taxon>Pseudomonadati</taxon>
        <taxon>Pseudomonadota</taxon>
        <taxon>Gammaproteobacteria</taxon>
        <taxon>Alteromonadales</taxon>
        <taxon>Colwelliaceae</taxon>
        <taxon>Thalassotalea</taxon>
    </lineage>
</organism>
<comment type="caution">
    <text evidence="3">The sequence shown here is derived from an EMBL/GenBank/DDBJ whole genome shotgun (WGS) entry which is preliminary data.</text>
</comment>
<evidence type="ECO:0000313" key="4">
    <source>
        <dbReference type="Proteomes" id="UP000256899"/>
    </source>
</evidence>
<dbReference type="EMBL" id="QUOT01000002">
    <property type="protein sequence ID" value="REL24445.1"/>
    <property type="molecule type" value="Genomic_DNA"/>
</dbReference>
<dbReference type="Pfam" id="PF21814">
    <property type="entry name" value="DUF6883"/>
    <property type="match status" value="1"/>
</dbReference>
<evidence type="ECO:0000259" key="1">
    <source>
        <dbReference type="Pfam" id="PF21814"/>
    </source>
</evidence>
<dbReference type="InterPro" id="IPR049250">
    <property type="entry name" value="DUF6883"/>
</dbReference>
<evidence type="ECO:0000313" key="2">
    <source>
        <dbReference type="EMBL" id="REL24445.1"/>
    </source>
</evidence>
<dbReference type="AlphaFoldDB" id="A0A3E0TXR8"/>
<feature type="domain" description="DUF6883" evidence="1">
    <location>
        <begin position="274"/>
        <end position="375"/>
    </location>
</feature>
<gene>
    <name evidence="3" type="ORF">DXX94_00005</name>
    <name evidence="2" type="ORF">DXX94_19100</name>
</gene>
<reference evidence="3" key="2">
    <citation type="submission" date="2018-08" db="EMBL/GenBank/DDBJ databases">
        <authorList>
            <person name="Ferrada E.E."/>
            <person name="Latorre B.A."/>
        </authorList>
    </citation>
    <scope>NUCLEOTIDE SEQUENCE</scope>
    <source>
        <strain evidence="3">H3</strain>
    </source>
</reference>
<dbReference type="EMBL" id="QUOT01000001">
    <property type="protein sequence ID" value="REL29240.1"/>
    <property type="molecule type" value="Genomic_DNA"/>
</dbReference>
<accession>A0A3E0TXR8</accession>
<protein>
    <recommendedName>
        <fullName evidence="1">DUF6883 domain-containing protein</fullName>
    </recommendedName>
</protein>
<proteinExistence type="predicted"/>